<comment type="function">
    <text evidence="9">Involved in targeting and insertion of nascent membrane proteins into the cytoplasmic membrane. Binds to the hydrophobic signal sequence of the ribosome-nascent chain (RNC) as it emerges from the ribosomes. The SRP-RNC complex is then targeted to the cytoplasmic membrane where it interacts with the SRP receptor FtsY.</text>
</comment>
<feature type="binding site" evidence="9">
    <location>
        <begin position="189"/>
        <end position="193"/>
    </location>
    <ligand>
        <name>GTP</name>
        <dbReference type="ChEBI" id="CHEBI:37565"/>
    </ligand>
</feature>
<dbReference type="Proteomes" id="UP000280307">
    <property type="component" value="Unassembled WGS sequence"/>
</dbReference>
<comment type="subcellular location">
    <subcellularLocation>
        <location evidence="9">Cytoplasm</location>
    </subcellularLocation>
    <text evidence="9">The SRP-RNC complex is targeted to the cytoplasmic membrane.</text>
</comment>
<dbReference type="GO" id="GO:0008312">
    <property type="term" value="F:7S RNA binding"/>
    <property type="evidence" value="ECO:0007669"/>
    <property type="project" value="InterPro"/>
</dbReference>
<evidence type="ECO:0000256" key="8">
    <source>
        <dbReference type="ARBA" id="ARBA00048027"/>
    </source>
</evidence>
<gene>
    <name evidence="9" type="primary">ffh</name>
    <name evidence="14" type="ORF">EI684_16140</name>
</gene>
<accession>A0A426TV36</accession>
<dbReference type="PANTHER" id="PTHR11564">
    <property type="entry name" value="SIGNAL RECOGNITION PARTICLE 54K PROTEIN SRP54"/>
    <property type="match status" value="1"/>
</dbReference>
<evidence type="ECO:0000259" key="11">
    <source>
        <dbReference type="SMART" id="SM00382"/>
    </source>
</evidence>
<dbReference type="Pfam" id="PF02978">
    <property type="entry name" value="SRP_SPB"/>
    <property type="match status" value="1"/>
</dbReference>
<evidence type="ECO:0000256" key="5">
    <source>
        <dbReference type="ARBA" id="ARBA00023134"/>
    </source>
</evidence>
<dbReference type="SMART" id="SM00963">
    <property type="entry name" value="SRP54_N"/>
    <property type="match status" value="1"/>
</dbReference>
<organism evidence="14 15">
    <name type="scientific">Candidatus Viridilinea halotolerans</name>
    <dbReference type="NCBI Taxonomy" id="2491704"/>
    <lineage>
        <taxon>Bacteria</taxon>
        <taxon>Bacillati</taxon>
        <taxon>Chloroflexota</taxon>
        <taxon>Chloroflexia</taxon>
        <taxon>Chloroflexales</taxon>
        <taxon>Chloroflexineae</taxon>
        <taxon>Oscillochloridaceae</taxon>
        <taxon>Candidatus Viridilinea</taxon>
    </lineage>
</organism>
<evidence type="ECO:0000256" key="2">
    <source>
        <dbReference type="ARBA" id="ARBA00022741"/>
    </source>
</evidence>
<evidence type="ECO:0000256" key="1">
    <source>
        <dbReference type="ARBA" id="ARBA00005450"/>
    </source>
</evidence>
<dbReference type="InterPro" id="IPR036891">
    <property type="entry name" value="Signal_recog_part_SRP54_M_sf"/>
</dbReference>
<dbReference type="GO" id="GO:0005525">
    <property type="term" value="F:GTP binding"/>
    <property type="evidence" value="ECO:0007669"/>
    <property type="project" value="UniProtKB-UniRule"/>
</dbReference>
<dbReference type="HAMAP" id="MF_00306">
    <property type="entry name" value="SRP54"/>
    <property type="match status" value="1"/>
</dbReference>
<comment type="similarity">
    <text evidence="1 9">Belongs to the GTP-binding SRP family. SRP54 subfamily.</text>
</comment>
<feature type="binding site" evidence="9">
    <location>
        <begin position="247"/>
        <end position="250"/>
    </location>
    <ligand>
        <name>GTP</name>
        <dbReference type="ChEBI" id="CHEBI:37565"/>
    </ligand>
</feature>
<dbReference type="Pfam" id="PF00448">
    <property type="entry name" value="SRP54"/>
    <property type="match status" value="1"/>
</dbReference>
<dbReference type="SMART" id="SM00962">
    <property type="entry name" value="SRP54"/>
    <property type="match status" value="1"/>
</dbReference>
<evidence type="ECO:0000256" key="9">
    <source>
        <dbReference type="HAMAP-Rule" id="MF_00306"/>
    </source>
</evidence>
<sequence length="459" mass="50700">MFESLSDRLQAAFQKLGAKGRLDESDVREAMKMVRLALLEADVNYKVVKDFVTTVTEQAIGEEVTKSLTPDQQVVKIVHQELINLLGVDNAPLQEARPGPTVIMLVGLQGTGKTTLAAKLALHLRKKGRKVMLAACDVYRPAAITQLQTLGRQINVPVYSEGTGARPPDIAANAVEQAKREMVNVVIVDTAGRLQIDEPLMEELDQIETRVQPTERLLVVDAMTGQEAVRVADTFNQRLKLTGLVMSKMDGDARGGAALSVRSVTGVPIKFLSTGEKIDTNTLEPFYPDRLASRILGMGDVLSLIEKAEQLYDADQAKAMEKKLRKGKFDFEDFLNSMRQMRKLGPLQEILKMIPGLGQLARQEDLIDERQLGRIEAMISSMTVLERRHPEIIKNSRRARIARGSGNAEQDVAQLIKQFQQMQRMMKQMAGGKGGGKGGRRGKGGQGGIDPQDIMRMFK</sequence>
<dbReference type="InterPro" id="IPR004125">
    <property type="entry name" value="Signal_recog_particle_SRP54_M"/>
</dbReference>
<comment type="subunit">
    <text evidence="9">Part of the signal recognition particle protein translocation system, which is composed of SRP and FtsY.</text>
</comment>
<feature type="domain" description="Signal recognition particle SRP54 helical bundle" evidence="13">
    <location>
        <begin position="1"/>
        <end position="86"/>
    </location>
</feature>
<keyword evidence="9" id="KW-0963">Cytoplasm</keyword>
<keyword evidence="2 9" id="KW-0547">Nucleotide-binding</keyword>
<proteinExistence type="inferred from homology"/>
<keyword evidence="3 9" id="KW-0378">Hydrolase</keyword>
<evidence type="ECO:0000256" key="4">
    <source>
        <dbReference type="ARBA" id="ARBA00022884"/>
    </source>
</evidence>
<comment type="domain">
    <text evidence="9">Composed of three domains: the N-terminal N domain, which is responsible for interactions with the ribosome, the central G domain, which binds GTP, and the C-terminal M domain, which binds the RNA and the signal sequence of the RNC.</text>
</comment>
<evidence type="ECO:0000256" key="6">
    <source>
        <dbReference type="ARBA" id="ARBA00023135"/>
    </source>
</evidence>
<dbReference type="SUPFAM" id="SSF52540">
    <property type="entry name" value="P-loop containing nucleoside triphosphate hydrolases"/>
    <property type="match status" value="1"/>
</dbReference>
<feature type="domain" description="AAA+ ATPase" evidence="11">
    <location>
        <begin position="99"/>
        <end position="245"/>
    </location>
</feature>
<feature type="binding site" evidence="9">
    <location>
        <begin position="107"/>
        <end position="114"/>
    </location>
    <ligand>
        <name>GTP</name>
        <dbReference type="ChEBI" id="CHEBI:37565"/>
    </ligand>
</feature>
<dbReference type="InterPro" id="IPR013822">
    <property type="entry name" value="Signal_recog_particl_SRP54_hlx"/>
</dbReference>
<dbReference type="FunFam" id="3.40.50.300:FF:000022">
    <property type="entry name" value="Signal recognition particle 54 kDa subunit"/>
    <property type="match status" value="1"/>
</dbReference>
<feature type="domain" description="SRP54-type proteins GTP-binding" evidence="12">
    <location>
        <begin position="100"/>
        <end position="297"/>
    </location>
</feature>
<evidence type="ECO:0000313" key="15">
    <source>
        <dbReference type="Proteomes" id="UP000280307"/>
    </source>
</evidence>
<keyword evidence="7 9" id="KW-0687">Ribonucleoprotein</keyword>
<dbReference type="PANTHER" id="PTHR11564:SF5">
    <property type="entry name" value="SIGNAL RECOGNITION PARTICLE SUBUNIT SRP54"/>
    <property type="match status" value="1"/>
</dbReference>
<comment type="catalytic activity">
    <reaction evidence="8 9">
        <text>GTP + H2O = GDP + phosphate + H(+)</text>
        <dbReference type="Rhea" id="RHEA:19669"/>
        <dbReference type="ChEBI" id="CHEBI:15377"/>
        <dbReference type="ChEBI" id="CHEBI:15378"/>
        <dbReference type="ChEBI" id="CHEBI:37565"/>
        <dbReference type="ChEBI" id="CHEBI:43474"/>
        <dbReference type="ChEBI" id="CHEBI:58189"/>
        <dbReference type="EC" id="3.6.5.4"/>
    </reaction>
</comment>
<dbReference type="EC" id="3.6.5.4" evidence="9"/>
<evidence type="ECO:0000259" key="12">
    <source>
        <dbReference type="SMART" id="SM00962"/>
    </source>
</evidence>
<dbReference type="GO" id="GO:0048500">
    <property type="term" value="C:signal recognition particle"/>
    <property type="evidence" value="ECO:0007669"/>
    <property type="project" value="UniProtKB-UniRule"/>
</dbReference>
<reference evidence="14 15" key="1">
    <citation type="submission" date="2018-12" db="EMBL/GenBank/DDBJ databases">
        <title>Genome Sequence of Candidatus Viridilinea halotolerans isolated from saline sulfide-rich spring.</title>
        <authorList>
            <person name="Grouzdev D.S."/>
            <person name="Burganskaya E.I."/>
            <person name="Krutkina M.S."/>
            <person name="Sukhacheva M.V."/>
            <person name="Gorlenko V.M."/>
        </authorList>
    </citation>
    <scope>NUCLEOTIDE SEQUENCE [LARGE SCALE GENOMIC DNA]</scope>
    <source>
        <strain evidence="14">Chok-6</strain>
    </source>
</reference>
<dbReference type="InterPro" id="IPR022941">
    <property type="entry name" value="SRP54"/>
</dbReference>
<dbReference type="NCBIfam" id="TIGR00959">
    <property type="entry name" value="ffh"/>
    <property type="match status" value="1"/>
</dbReference>
<comment type="caution">
    <text evidence="14">The sequence shown here is derived from an EMBL/GenBank/DDBJ whole genome shotgun (WGS) entry which is preliminary data.</text>
</comment>
<dbReference type="Gene3D" id="1.20.120.140">
    <property type="entry name" value="Signal recognition particle SRP54, nucleotide-binding domain"/>
    <property type="match status" value="1"/>
</dbReference>
<keyword evidence="5 9" id="KW-0342">GTP-binding</keyword>
<dbReference type="SUPFAM" id="SSF47446">
    <property type="entry name" value="Signal peptide-binding domain"/>
    <property type="match status" value="1"/>
</dbReference>
<dbReference type="InterPro" id="IPR027417">
    <property type="entry name" value="P-loop_NTPase"/>
</dbReference>
<protein>
    <recommendedName>
        <fullName evidence="9">Signal recognition particle protein</fullName>
        <ecNumber evidence="9">3.6.5.4</ecNumber>
    </recommendedName>
    <alternativeName>
        <fullName evidence="9">Fifty-four homolog</fullName>
    </alternativeName>
</protein>
<evidence type="ECO:0000313" key="14">
    <source>
        <dbReference type="EMBL" id="RRR69276.1"/>
    </source>
</evidence>
<dbReference type="InterPro" id="IPR042101">
    <property type="entry name" value="SRP54_N_sf"/>
</dbReference>
<dbReference type="GO" id="GO:0006614">
    <property type="term" value="P:SRP-dependent cotranslational protein targeting to membrane"/>
    <property type="evidence" value="ECO:0007669"/>
    <property type="project" value="InterPro"/>
</dbReference>
<name>A0A426TV36_9CHLR</name>
<keyword evidence="6 9" id="KW-0733">Signal recognition particle</keyword>
<dbReference type="GO" id="GO:0003924">
    <property type="term" value="F:GTPase activity"/>
    <property type="evidence" value="ECO:0007669"/>
    <property type="project" value="UniProtKB-UniRule"/>
</dbReference>
<dbReference type="AlphaFoldDB" id="A0A426TV36"/>
<dbReference type="Gene3D" id="1.10.260.30">
    <property type="entry name" value="Signal recognition particle, SRP54 subunit, M-domain"/>
    <property type="match status" value="1"/>
</dbReference>
<keyword evidence="4 9" id="KW-0694">RNA-binding</keyword>
<dbReference type="InterPro" id="IPR004780">
    <property type="entry name" value="SRP"/>
</dbReference>
<evidence type="ECO:0000259" key="13">
    <source>
        <dbReference type="SMART" id="SM00963"/>
    </source>
</evidence>
<dbReference type="SMART" id="SM00382">
    <property type="entry name" value="AAA"/>
    <property type="match status" value="1"/>
</dbReference>
<evidence type="ECO:0000256" key="7">
    <source>
        <dbReference type="ARBA" id="ARBA00023274"/>
    </source>
</evidence>
<evidence type="ECO:0000256" key="10">
    <source>
        <dbReference type="SAM" id="MobiDB-lite"/>
    </source>
</evidence>
<dbReference type="CDD" id="cd18539">
    <property type="entry name" value="SRP_G"/>
    <property type="match status" value="1"/>
</dbReference>
<evidence type="ECO:0000256" key="3">
    <source>
        <dbReference type="ARBA" id="ARBA00022801"/>
    </source>
</evidence>
<feature type="region of interest" description="Disordered" evidence="10">
    <location>
        <begin position="429"/>
        <end position="459"/>
    </location>
</feature>
<dbReference type="InterPro" id="IPR003593">
    <property type="entry name" value="AAA+_ATPase"/>
</dbReference>
<dbReference type="EMBL" id="RSAS01000650">
    <property type="protein sequence ID" value="RRR69276.1"/>
    <property type="molecule type" value="Genomic_DNA"/>
</dbReference>
<dbReference type="Pfam" id="PF02881">
    <property type="entry name" value="SRP54_N"/>
    <property type="match status" value="1"/>
</dbReference>
<dbReference type="InterPro" id="IPR000897">
    <property type="entry name" value="SRP54_GTPase_dom"/>
</dbReference>
<dbReference type="Gene3D" id="3.40.50.300">
    <property type="entry name" value="P-loop containing nucleotide triphosphate hydrolases"/>
    <property type="match status" value="1"/>
</dbReference>